<sequence length="88" mass="10059">MTNMTLENTMFGKIAKRSGLKLNVYHIFLAILNFAALALAFWDAKGIAVLFVTVAYSLSLHLKYSQREEQRLTNELLEDILNKDTPLR</sequence>
<gene>
    <name evidence="2" type="ORF">SAMN00790413_04013</name>
</gene>
<dbReference type="Proteomes" id="UP000192582">
    <property type="component" value="Unassembled WGS sequence"/>
</dbReference>
<dbReference type="EMBL" id="FWWU01000001">
    <property type="protein sequence ID" value="SMB77934.1"/>
    <property type="molecule type" value="Genomic_DNA"/>
</dbReference>
<dbReference type="OrthoDB" id="74216at2"/>
<keyword evidence="3" id="KW-1185">Reference proteome</keyword>
<keyword evidence="1" id="KW-0812">Transmembrane</keyword>
<feature type="transmembrane region" description="Helical" evidence="1">
    <location>
        <begin position="20"/>
        <end position="41"/>
    </location>
</feature>
<keyword evidence="1" id="KW-1133">Transmembrane helix</keyword>
<keyword evidence="1" id="KW-0472">Membrane</keyword>
<proteinExistence type="predicted"/>
<organism evidence="2 3">
    <name type="scientific">Deinococcus hopiensis KR-140</name>
    <dbReference type="NCBI Taxonomy" id="695939"/>
    <lineage>
        <taxon>Bacteria</taxon>
        <taxon>Thermotogati</taxon>
        <taxon>Deinococcota</taxon>
        <taxon>Deinococci</taxon>
        <taxon>Deinococcales</taxon>
        <taxon>Deinococcaceae</taxon>
        <taxon>Deinococcus</taxon>
    </lineage>
</organism>
<name>A0A1W1UAY8_9DEIO</name>
<dbReference type="RefSeq" id="WP_084045053.1">
    <property type="nucleotide sequence ID" value="NZ_FWWU01000001.1"/>
</dbReference>
<dbReference type="AlphaFoldDB" id="A0A1W1UAY8"/>
<feature type="transmembrane region" description="Helical" evidence="1">
    <location>
        <begin position="47"/>
        <end position="64"/>
    </location>
</feature>
<evidence type="ECO:0000313" key="2">
    <source>
        <dbReference type="EMBL" id="SMB77934.1"/>
    </source>
</evidence>
<protein>
    <submittedName>
        <fullName evidence="2">Uncharacterized protein</fullName>
    </submittedName>
</protein>
<reference evidence="2 3" key="1">
    <citation type="submission" date="2017-04" db="EMBL/GenBank/DDBJ databases">
        <authorList>
            <person name="Afonso C.L."/>
            <person name="Miller P.J."/>
            <person name="Scott M.A."/>
            <person name="Spackman E."/>
            <person name="Goraichik I."/>
            <person name="Dimitrov K.M."/>
            <person name="Suarez D.L."/>
            <person name="Swayne D.E."/>
        </authorList>
    </citation>
    <scope>NUCLEOTIDE SEQUENCE [LARGE SCALE GENOMIC DNA]</scope>
    <source>
        <strain evidence="2 3">KR-140</strain>
    </source>
</reference>
<evidence type="ECO:0000313" key="3">
    <source>
        <dbReference type="Proteomes" id="UP000192582"/>
    </source>
</evidence>
<accession>A0A1W1UAY8</accession>
<evidence type="ECO:0000256" key="1">
    <source>
        <dbReference type="SAM" id="Phobius"/>
    </source>
</evidence>
<dbReference type="STRING" id="695939.SAMN00790413_04013"/>